<protein>
    <submittedName>
        <fullName evidence="2">FAD-dependent oxidoreductase</fullName>
    </submittedName>
</protein>
<dbReference type="GO" id="GO:0050660">
    <property type="term" value="F:flavin adenine dinucleotide binding"/>
    <property type="evidence" value="ECO:0007669"/>
    <property type="project" value="TreeGrafter"/>
</dbReference>
<dbReference type="Pfam" id="PF13738">
    <property type="entry name" value="Pyr_redox_3"/>
    <property type="match status" value="1"/>
</dbReference>
<dbReference type="EMBL" id="CP032317">
    <property type="protein sequence ID" value="AYA37627.1"/>
    <property type="molecule type" value="Genomic_DNA"/>
</dbReference>
<dbReference type="Gene3D" id="3.50.50.60">
    <property type="entry name" value="FAD/NAD(P)-binding domain"/>
    <property type="match status" value="1"/>
</dbReference>
<dbReference type="InterPro" id="IPR050982">
    <property type="entry name" value="Auxin_biosynth/cation_transpt"/>
</dbReference>
<evidence type="ECO:0000313" key="3">
    <source>
        <dbReference type="Proteomes" id="UP000262802"/>
    </source>
</evidence>
<dbReference type="PRINTS" id="PR00411">
    <property type="entry name" value="PNDRDTASEI"/>
</dbReference>
<dbReference type="GO" id="GO:0004497">
    <property type="term" value="F:monooxygenase activity"/>
    <property type="evidence" value="ECO:0007669"/>
    <property type="project" value="TreeGrafter"/>
</dbReference>
<organism evidence="2 3">
    <name type="scientific">Hymenobacter oligotrophus</name>
    <dbReference type="NCBI Taxonomy" id="2319843"/>
    <lineage>
        <taxon>Bacteria</taxon>
        <taxon>Pseudomonadati</taxon>
        <taxon>Bacteroidota</taxon>
        <taxon>Cytophagia</taxon>
        <taxon>Cytophagales</taxon>
        <taxon>Hymenobacteraceae</taxon>
        <taxon>Hymenobacter</taxon>
    </lineage>
</organism>
<name>A0A3B7RTT7_9BACT</name>
<dbReference type="PRINTS" id="PR00368">
    <property type="entry name" value="FADPNR"/>
</dbReference>
<accession>A0A3B7RTT7</accession>
<evidence type="ECO:0000313" key="2">
    <source>
        <dbReference type="EMBL" id="AYA37627.1"/>
    </source>
</evidence>
<proteinExistence type="predicted"/>
<dbReference type="AlphaFoldDB" id="A0A3B7RTT7"/>
<dbReference type="PANTHER" id="PTHR43539">
    <property type="entry name" value="FLAVIN-BINDING MONOOXYGENASE-LIKE PROTEIN (AFU_ORTHOLOGUE AFUA_4G09220)"/>
    <property type="match status" value="1"/>
</dbReference>
<keyword evidence="1" id="KW-0560">Oxidoreductase</keyword>
<sequence>MVRLSRRAAASIPCSPLWPWRTIPRSTSKPIWPRPHVWHRQLQRPGKHSWRVVVSLWRDAQWCRAFAMPSIVSAEGEYRTDTLIIGAGQAGLAAAYYLKQAGVPCILLEQAREVGQAWALRYASLRLFSPAWANALPGLKWPGPALRYPTKDEAAQYLRLYANYFDFEVHLGQRVVRVSAAEAGGFAAHTAGGARYLAKRVIVCTGGFEAAHVPAWASALGAEVQQLHSSQYQAPAQLPGTGPVAVVGSGNSALQIAADVAATGRPVYIAFDPNTPTMPNNSLMWVLLKTFGVLRFSRHGWLGGWMHRRAEPVVAGDLRRLRRFGNVHWVGRARQAEGDALLADAGRTPALQAVVWATGFRPDYRWVELPVFDNQGVPVHHRGICTVPGFAFLGLPWLDSRGSALMGGVGPDAHRVVKALLDSEIVVWQKKGTPA</sequence>
<reference evidence="2 3" key="1">
    <citation type="submission" date="2018-09" db="EMBL/GenBank/DDBJ databases">
        <title>Hymenobacter medium sp. nov., isolated from R2A medium.</title>
        <authorList>
            <person name="Yingchao G."/>
        </authorList>
    </citation>
    <scope>NUCLEOTIDE SEQUENCE [LARGE SCALE GENOMIC DNA]</scope>
    <source>
        <strain evidence="3">sh-6</strain>
    </source>
</reference>
<dbReference type="OrthoDB" id="9778740at2"/>
<keyword evidence="3" id="KW-1185">Reference proteome</keyword>
<dbReference type="PANTHER" id="PTHR43539:SF78">
    <property type="entry name" value="FLAVIN-CONTAINING MONOOXYGENASE"/>
    <property type="match status" value="1"/>
</dbReference>
<evidence type="ECO:0000256" key="1">
    <source>
        <dbReference type="ARBA" id="ARBA00023002"/>
    </source>
</evidence>
<gene>
    <name evidence="2" type="ORF">D3Y59_11570</name>
</gene>
<dbReference type="SUPFAM" id="SSF51905">
    <property type="entry name" value="FAD/NAD(P)-binding domain"/>
    <property type="match status" value="2"/>
</dbReference>
<dbReference type="KEGG" id="hyh:D3Y59_11570"/>
<dbReference type="Proteomes" id="UP000262802">
    <property type="component" value="Chromosome"/>
</dbReference>
<dbReference type="InterPro" id="IPR036188">
    <property type="entry name" value="FAD/NAD-bd_sf"/>
</dbReference>